<gene>
    <name evidence="2" type="ORF">SNAT2548_LOCUS5488</name>
</gene>
<feature type="region of interest" description="Disordered" evidence="1">
    <location>
        <begin position="390"/>
        <end position="418"/>
    </location>
</feature>
<sequence>MAYVMFQIDLRCSSGSNGLTWSQEHATAYADDLHFRWMMLAVRDLRQMREELAEVLNVLFEMGLTINREKSVLVISVKGIQAQTWLHKHISKNSAGQRQFCYNEFRKWHLPIVTSYKYLGVILSYGSFEEQTECGIQYADFHKLKLHEGKVHGVKAPVRAEYLTRDAYSINGVPQCRFCKALYTTWSSLRRRIEQNSCPGLRRTSQHGSEISCATIVGADETLRVGASMWKSLSNSQSDTNGVTPLVAQAEKMEYLRAHGWRKFLAQFASQCDLHHTCGICTQWVVDGRAIRQHYKKSHASIWARYSAQYEAEVKQLRKIAVSPCRYCGARTSDARQHAGNCTYVFQSFLILCHISWAGAGQQAAAVDQEMMAVLGGLLPSMQALAESSQQLGKRQLDSGSPARRKHKWVKGDGKGASSMTTSNDLLPLIKLLVALVLRQGDSLGRLETDTGYFLALKVPGEESLALTMVKVQMARSQVEGSCSVENEPPHHPVRGLVARAGCQGRGALDQSREDLNPAEKTLEICPAPTPLKMETFIQQVKQTQQAILVPEHVTRFQATKPPNEERLGEVLPFLIDVSLRPGAARVHQNLRSWVECAALQLIGARLRGARQKRSQQMNQLQQWLTADVTS</sequence>
<protein>
    <recommendedName>
        <fullName evidence="4">Reverse transcriptase domain-containing protein</fullName>
    </recommendedName>
</protein>
<name>A0A812J3E6_9DINO</name>
<comment type="caution">
    <text evidence="2">The sequence shown here is derived from an EMBL/GenBank/DDBJ whole genome shotgun (WGS) entry which is preliminary data.</text>
</comment>
<accession>A0A812J3E6</accession>
<evidence type="ECO:0008006" key="4">
    <source>
        <dbReference type="Google" id="ProtNLM"/>
    </source>
</evidence>
<organism evidence="2 3">
    <name type="scientific">Symbiodinium natans</name>
    <dbReference type="NCBI Taxonomy" id="878477"/>
    <lineage>
        <taxon>Eukaryota</taxon>
        <taxon>Sar</taxon>
        <taxon>Alveolata</taxon>
        <taxon>Dinophyceae</taxon>
        <taxon>Suessiales</taxon>
        <taxon>Symbiodiniaceae</taxon>
        <taxon>Symbiodinium</taxon>
    </lineage>
</organism>
<dbReference type="OrthoDB" id="10680013at2759"/>
<evidence type="ECO:0000313" key="3">
    <source>
        <dbReference type="Proteomes" id="UP000604046"/>
    </source>
</evidence>
<keyword evidence="3" id="KW-1185">Reference proteome</keyword>
<reference evidence="2" key="1">
    <citation type="submission" date="2021-02" db="EMBL/GenBank/DDBJ databases">
        <authorList>
            <person name="Dougan E. K."/>
            <person name="Rhodes N."/>
            <person name="Thang M."/>
            <person name="Chan C."/>
        </authorList>
    </citation>
    <scope>NUCLEOTIDE SEQUENCE</scope>
</reference>
<evidence type="ECO:0000313" key="2">
    <source>
        <dbReference type="EMBL" id="CAE7196547.1"/>
    </source>
</evidence>
<dbReference type="AlphaFoldDB" id="A0A812J3E6"/>
<dbReference type="Proteomes" id="UP000604046">
    <property type="component" value="Unassembled WGS sequence"/>
</dbReference>
<dbReference type="EMBL" id="CAJNDS010000349">
    <property type="protein sequence ID" value="CAE7196547.1"/>
    <property type="molecule type" value="Genomic_DNA"/>
</dbReference>
<evidence type="ECO:0000256" key="1">
    <source>
        <dbReference type="SAM" id="MobiDB-lite"/>
    </source>
</evidence>
<proteinExistence type="predicted"/>